<dbReference type="InterPro" id="IPR011041">
    <property type="entry name" value="Quinoprot_gluc/sorb_DH_b-prop"/>
</dbReference>
<evidence type="ECO:0000256" key="1">
    <source>
        <dbReference type="SAM" id="SignalP"/>
    </source>
</evidence>
<dbReference type="PANTHER" id="PTHR33546">
    <property type="entry name" value="LARGE, MULTIFUNCTIONAL SECRETED PROTEIN-RELATED"/>
    <property type="match status" value="1"/>
</dbReference>
<gene>
    <name evidence="3" type="ORF">OCH7691_00159</name>
</gene>
<name>A0A1Y5R9R2_9PROT</name>
<evidence type="ECO:0000259" key="2">
    <source>
        <dbReference type="Pfam" id="PF22807"/>
    </source>
</evidence>
<evidence type="ECO:0000313" key="3">
    <source>
        <dbReference type="EMBL" id="SLN12413.1"/>
    </source>
</evidence>
<protein>
    <submittedName>
        <fullName evidence="3">Membrane bound L-sorbosone dehydrogenase</fullName>
    </submittedName>
</protein>
<dbReference type="SUPFAM" id="SSF50952">
    <property type="entry name" value="Soluble quinoprotein glucose dehydrogenase"/>
    <property type="match status" value="1"/>
</dbReference>
<dbReference type="InParanoid" id="A0A1Y5R9R2"/>
<dbReference type="PANTHER" id="PTHR33546:SF1">
    <property type="entry name" value="LARGE, MULTIFUNCTIONAL SECRETED PROTEIN"/>
    <property type="match status" value="1"/>
</dbReference>
<accession>A0A1Y5R9R2</accession>
<evidence type="ECO:0000313" key="4">
    <source>
        <dbReference type="Proteomes" id="UP000193200"/>
    </source>
</evidence>
<feature type="signal peptide" evidence="1">
    <location>
        <begin position="1"/>
        <end position="27"/>
    </location>
</feature>
<reference evidence="3 4" key="1">
    <citation type="submission" date="2017-03" db="EMBL/GenBank/DDBJ databases">
        <authorList>
            <person name="Afonso C.L."/>
            <person name="Miller P.J."/>
            <person name="Scott M.A."/>
            <person name="Spackman E."/>
            <person name="Goraichik I."/>
            <person name="Dimitrov K.M."/>
            <person name="Suarez D.L."/>
            <person name="Swayne D.E."/>
        </authorList>
    </citation>
    <scope>NUCLEOTIDE SEQUENCE [LARGE SCALE GENOMIC DNA]</scope>
    <source>
        <strain evidence="3 4">CECT 7691</strain>
    </source>
</reference>
<keyword evidence="4" id="KW-1185">Reference proteome</keyword>
<proteinExistence type="predicted"/>
<organism evidence="3 4">
    <name type="scientific">Oceanibacterium hippocampi</name>
    <dbReference type="NCBI Taxonomy" id="745714"/>
    <lineage>
        <taxon>Bacteria</taxon>
        <taxon>Pseudomonadati</taxon>
        <taxon>Pseudomonadota</taxon>
        <taxon>Alphaproteobacteria</taxon>
        <taxon>Sneathiellales</taxon>
        <taxon>Sneathiellaceae</taxon>
        <taxon>Oceanibacterium</taxon>
    </lineage>
</organism>
<dbReference type="EMBL" id="FWFR01000001">
    <property type="protein sequence ID" value="SLN12413.1"/>
    <property type="molecule type" value="Genomic_DNA"/>
</dbReference>
<dbReference type="InterPro" id="IPR054539">
    <property type="entry name" value="Beta-prop_PDH"/>
</dbReference>
<feature type="chain" id="PRO_5010991661" evidence="1">
    <location>
        <begin position="28"/>
        <end position="417"/>
    </location>
</feature>
<feature type="domain" description="Pyrroloquinoline quinone-dependent pyranose dehydrogenase beta-propeller" evidence="2">
    <location>
        <begin position="71"/>
        <end position="258"/>
    </location>
</feature>
<dbReference type="Proteomes" id="UP000193200">
    <property type="component" value="Unassembled WGS sequence"/>
</dbReference>
<dbReference type="Gene3D" id="2.120.10.30">
    <property type="entry name" value="TolB, C-terminal domain"/>
    <property type="match status" value="1"/>
</dbReference>
<dbReference type="RefSeq" id="WP_176244879.1">
    <property type="nucleotide sequence ID" value="NZ_FWFR01000001.1"/>
</dbReference>
<dbReference type="AlphaFoldDB" id="A0A1Y5R9R2"/>
<dbReference type="InterPro" id="IPR011042">
    <property type="entry name" value="6-blade_b-propeller_TolB-like"/>
</dbReference>
<feature type="domain" description="Pyrroloquinoline quinone-dependent pyranose dehydrogenase beta-propeller" evidence="2">
    <location>
        <begin position="303"/>
        <end position="412"/>
    </location>
</feature>
<keyword evidence="1" id="KW-0732">Signal</keyword>
<dbReference type="Pfam" id="PF22807">
    <property type="entry name" value="TrAA12"/>
    <property type="match status" value="2"/>
</dbReference>
<sequence length="417" mass="45018">MDRRWPGIFALLALATVSWTVPGLAVAADDQVEAVGVRHLILPEQLPAPFASESVANSPARVARPTFAGLTVPAGFTASIFADRLEHPRWFLVLDNGDVLVSEPKASRITLLRDGDGDGKAEVRRIIADGLDRPHGMAWRDGWLYVGEPRRIVRMRYAPGDDAVSGSPEPVTGDGALGDGRGHWTRNLLFDADGGGFLVTVGSRGNVGEEDPVRASVQHFDAGGDGQRTFADGLRNPVGIARHPDTGDVYVVVNERDGYGDDLVPDFLTRIRQDEFFGWPYAYAGGIPDPDYGDRAPEKVAATVRPDVLFQAHSAPIGLAFYDGSLFPPDYRGDAFVALRGSWNAARPTGYKIVRVPFRDGRPLGHYVDFALGFRLGDGDRARVWGRPAGLAVAADGALLVADDTGGTVWRIAWRGE</sequence>